<dbReference type="RefSeq" id="XP_024574277.1">
    <property type="nucleotide sequence ID" value="XM_024723285.1"/>
</dbReference>
<reference evidence="2" key="1">
    <citation type="submission" date="2014-09" db="EMBL/GenBank/DDBJ databases">
        <authorList>
            <person name="Sharma Rahul"/>
            <person name="Thines Marco"/>
        </authorList>
    </citation>
    <scope>NUCLEOTIDE SEQUENCE [LARGE SCALE GENOMIC DNA]</scope>
</reference>
<organism evidence="1 2">
    <name type="scientific">Plasmopara halstedii</name>
    <name type="common">Downy mildew of sunflower</name>
    <dbReference type="NCBI Taxonomy" id="4781"/>
    <lineage>
        <taxon>Eukaryota</taxon>
        <taxon>Sar</taxon>
        <taxon>Stramenopiles</taxon>
        <taxon>Oomycota</taxon>
        <taxon>Peronosporomycetes</taxon>
        <taxon>Peronosporales</taxon>
        <taxon>Peronosporaceae</taxon>
        <taxon>Plasmopara</taxon>
    </lineage>
</organism>
<evidence type="ECO:0000313" key="2">
    <source>
        <dbReference type="Proteomes" id="UP000054928"/>
    </source>
</evidence>
<keyword evidence="2" id="KW-1185">Reference proteome</keyword>
<dbReference type="EMBL" id="CCYD01000291">
    <property type="protein sequence ID" value="CEG37908.1"/>
    <property type="molecule type" value="Genomic_DNA"/>
</dbReference>
<sequence>MRVLHLQRVTCPMWDIVLINLDPQVPSACDLTPLRQNLCSWNRQKGYCHEFKDQSEVPALIR</sequence>
<protein>
    <submittedName>
        <fullName evidence="1">Uncharacterized protein</fullName>
    </submittedName>
</protein>
<accession>A0A0P1AC39</accession>
<evidence type="ECO:0000313" key="1">
    <source>
        <dbReference type="EMBL" id="CEG37908.1"/>
    </source>
</evidence>
<dbReference type="GeneID" id="36401010"/>
<dbReference type="Proteomes" id="UP000054928">
    <property type="component" value="Unassembled WGS sequence"/>
</dbReference>
<dbReference type="AlphaFoldDB" id="A0A0P1AC39"/>
<proteinExistence type="predicted"/>
<name>A0A0P1AC39_PLAHL</name>